<dbReference type="InterPro" id="IPR017871">
    <property type="entry name" value="ABC_transporter-like_CS"/>
</dbReference>
<dbReference type="Proteomes" id="UP001165678">
    <property type="component" value="Unassembled WGS sequence"/>
</dbReference>
<feature type="transmembrane region" description="Helical" evidence="7">
    <location>
        <begin position="268"/>
        <end position="289"/>
    </location>
</feature>
<dbReference type="GO" id="GO:0005524">
    <property type="term" value="F:ATP binding"/>
    <property type="evidence" value="ECO:0007669"/>
    <property type="project" value="UniProtKB-KW"/>
</dbReference>
<dbReference type="PROSITE" id="PS00211">
    <property type="entry name" value="ABC_TRANSPORTER_1"/>
    <property type="match status" value="1"/>
</dbReference>
<dbReference type="FunFam" id="1.20.1560.10:FF:000070">
    <property type="entry name" value="Multidrug ABC transporter ATP-binding protein"/>
    <property type="match status" value="1"/>
</dbReference>
<comment type="subcellular location">
    <subcellularLocation>
        <location evidence="1">Cell membrane</location>
        <topology evidence="1">Multi-pass membrane protein</topology>
    </subcellularLocation>
</comment>
<evidence type="ECO:0000256" key="1">
    <source>
        <dbReference type="ARBA" id="ARBA00004651"/>
    </source>
</evidence>
<dbReference type="InterPro" id="IPR027417">
    <property type="entry name" value="P-loop_NTPase"/>
</dbReference>
<evidence type="ECO:0000256" key="3">
    <source>
        <dbReference type="ARBA" id="ARBA00022741"/>
    </source>
</evidence>
<keyword evidence="3" id="KW-0547">Nucleotide-binding</keyword>
<evidence type="ECO:0000259" key="8">
    <source>
        <dbReference type="PROSITE" id="PS50893"/>
    </source>
</evidence>
<evidence type="ECO:0000259" key="9">
    <source>
        <dbReference type="PROSITE" id="PS50929"/>
    </source>
</evidence>
<evidence type="ECO:0000313" key="10">
    <source>
        <dbReference type="EMBL" id="MCX2522761.1"/>
    </source>
</evidence>
<evidence type="ECO:0000313" key="11">
    <source>
        <dbReference type="Proteomes" id="UP001165678"/>
    </source>
</evidence>
<feature type="transmembrane region" description="Helical" evidence="7">
    <location>
        <begin position="184"/>
        <end position="203"/>
    </location>
</feature>
<dbReference type="Gene3D" id="1.20.1560.10">
    <property type="entry name" value="ABC transporter type 1, transmembrane domain"/>
    <property type="match status" value="1"/>
</dbReference>
<dbReference type="SUPFAM" id="SSF52540">
    <property type="entry name" value="P-loop containing nucleoside triphosphate hydrolases"/>
    <property type="match status" value="1"/>
</dbReference>
<proteinExistence type="predicted"/>
<feature type="transmembrane region" description="Helical" evidence="7">
    <location>
        <begin position="295"/>
        <end position="313"/>
    </location>
</feature>
<dbReference type="Pfam" id="PF00005">
    <property type="entry name" value="ABC_tran"/>
    <property type="match status" value="1"/>
</dbReference>
<dbReference type="PANTHER" id="PTHR43394:SF1">
    <property type="entry name" value="ATP-BINDING CASSETTE SUB-FAMILY B MEMBER 10, MITOCHONDRIAL"/>
    <property type="match status" value="1"/>
</dbReference>
<dbReference type="GO" id="GO:0015421">
    <property type="term" value="F:ABC-type oligopeptide transporter activity"/>
    <property type="evidence" value="ECO:0007669"/>
    <property type="project" value="TreeGrafter"/>
</dbReference>
<dbReference type="InterPro" id="IPR036640">
    <property type="entry name" value="ABC1_TM_sf"/>
</dbReference>
<feature type="transmembrane region" description="Helical" evidence="7">
    <location>
        <begin position="80"/>
        <end position="100"/>
    </location>
</feature>
<feature type="domain" description="ABC transmembrane type-1" evidence="9">
    <location>
        <begin position="40"/>
        <end position="327"/>
    </location>
</feature>
<comment type="caution">
    <text evidence="10">The sequence shown here is derived from an EMBL/GenBank/DDBJ whole genome shotgun (WGS) entry which is preliminary data.</text>
</comment>
<dbReference type="PROSITE" id="PS50893">
    <property type="entry name" value="ABC_TRANSPORTER_2"/>
    <property type="match status" value="1"/>
</dbReference>
<accession>A0AA41ZJ77</accession>
<evidence type="ECO:0000256" key="7">
    <source>
        <dbReference type="SAM" id="Phobius"/>
    </source>
</evidence>
<feature type="transmembrane region" description="Helical" evidence="7">
    <location>
        <begin position="38"/>
        <end position="60"/>
    </location>
</feature>
<dbReference type="InterPro" id="IPR039421">
    <property type="entry name" value="Type_1_exporter"/>
</dbReference>
<dbReference type="RefSeq" id="WP_250935963.1">
    <property type="nucleotide sequence ID" value="NZ_JAMLJK010000001.1"/>
</dbReference>
<dbReference type="GO" id="GO:0005886">
    <property type="term" value="C:plasma membrane"/>
    <property type="evidence" value="ECO:0007669"/>
    <property type="project" value="UniProtKB-SubCell"/>
</dbReference>
<sequence length="619" mass="68772">MFRWFEQRLDPFPPDEPRRPPASLLAFCLHYTKGAWPYLAVATVLMVAIAAIEVWLFSFVGQIVDWLSTQDRQTFLADQGWALAGMGALILIVLPALVVLHSLFNHQTLMGNFPMRIRWLAHRYLLRQAMPFYQDEFAGRIATRVMQTALAVRECVIKLFDVLNYVVVYFIGTLVLVASADWRLAVPLLIWLVGYVILLRIFVPIMSRVSESQADARSQMTGRIVDSYSNIQTLKLFSHARREADFAREGMSAFMTTVHRQMRLVTGLYGLLYVLNALLLFAIGALAIRLWLQEAITVGAIAVALGLVMRLWGMSQWIMWEVSSLFENIGTVQDGMTMLSRPHEVEDSQDAPPLSLTRGEIVFDHLQFHYGKGNGVIDDLSLTIAPGERIGLIGPSGAGKSTLVNLLLRFYDVEGGSIRIDGQNVAAVNQESLRARIGMVTQDTALLHRSIRDNLAYGRPDASEQELWQAAGEAHVADFIAGLKDSEGREGMDAHVGERGVKLSGGQRQRLAIARVILKNAPILILDEATSALDSDVEAAIQDNLDHLMEGKTVIAIAHRLSTIAAMDRLVVMEGGHIVEQGSHQQLLAKDGLYARLWRRQSGGFLDTDHQGNLDDGPE</sequence>
<keyword evidence="6 7" id="KW-0472">Membrane</keyword>
<dbReference type="FunFam" id="3.40.50.300:FF:000218">
    <property type="entry name" value="Multidrug ABC transporter ATP-binding protein"/>
    <property type="match status" value="1"/>
</dbReference>
<evidence type="ECO:0000256" key="4">
    <source>
        <dbReference type="ARBA" id="ARBA00022840"/>
    </source>
</evidence>
<evidence type="ECO:0000256" key="5">
    <source>
        <dbReference type="ARBA" id="ARBA00022989"/>
    </source>
</evidence>
<dbReference type="AlphaFoldDB" id="A0AA41ZJ77"/>
<dbReference type="GO" id="GO:0016887">
    <property type="term" value="F:ATP hydrolysis activity"/>
    <property type="evidence" value="ECO:0007669"/>
    <property type="project" value="InterPro"/>
</dbReference>
<organism evidence="10 11">
    <name type="scientific">Larsenimonas rhizosphaerae</name>
    <dbReference type="NCBI Taxonomy" id="2944682"/>
    <lineage>
        <taxon>Bacteria</taxon>
        <taxon>Pseudomonadati</taxon>
        <taxon>Pseudomonadota</taxon>
        <taxon>Gammaproteobacteria</taxon>
        <taxon>Oceanospirillales</taxon>
        <taxon>Halomonadaceae</taxon>
        <taxon>Larsenimonas</taxon>
    </lineage>
</organism>
<name>A0AA41ZJ77_9GAMM</name>
<evidence type="ECO:0000256" key="6">
    <source>
        <dbReference type="ARBA" id="ARBA00023136"/>
    </source>
</evidence>
<dbReference type="Gene3D" id="3.40.50.300">
    <property type="entry name" value="P-loop containing nucleotide triphosphate hydrolases"/>
    <property type="match status" value="1"/>
</dbReference>
<feature type="transmembrane region" description="Helical" evidence="7">
    <location>
        <begin position="162"/>
        <end position="178"/>
    </location>
</feature>
<keyword evidence="5 7" id="KW-1133">Transmembrane helix</keyword>
<evidence type="ECO:0000256" key="2">
    <source>
        <dbReference type="ARBA" id="ARBA00022692"/>
    </source>
</evidence>
<dbReference type="SUPFAM" id="SSF90123">
    <property type="entry name" value="ABC transporter transmembrane region"/>
    <property type="match status" value="1"/>
</dbReference>
<dbReference type="CDD" id="cd07346">
    <property type="entry name" value="ABC_6TM_exporters"/>
    <property type="match status" value="1"/>
</dbReference>
<dbReference type="InterPro" id="IPR003439">
    <property type="entry name" value="ABC_transporter-like_ATP-bd"/>
</dbReference>
<dbReference type="InterPro" id="IPR011527">
    <property type="entry name" value="ABC1_TM_dom"/>
</dbReference>
<reference evidence="10" key="1">
    <citation type="submission" date="2022-11" db="EMBL/GenBank/DDBJ databases">
        <title>Larsenimonas rhizosphaerae sp. nov., isolated from a tidal mudflat.</title>
        <authorList>
            <person name="Lee S.D."/>
            <person name="Kim I.S."/>
        </authorList>
    </citation>
    <scope>NUCLEOTIDE SEQUENCE</scope>
    <source>
        <strain evidence="10">GH2-1</strain>
    </source>
</reference>
<keyword evidence="11" id="KW-1185">Reference proteome</keyword>
<dbReference type="PANTHER" id="PTHR43394">
    <property type="entry name" value="ATP-DEPENDENT PERMEASE MDL1, MITOCHONDRIAL"/>
    <property type="match status" value="1"/>
</dbReference>
<keyword evidence="2 7" id="KW-0812">Transmembrane</keyword>
<protein>
    <submittedName>
        <fullName evidence="10">ABC transporter ATP-binding protein</fullName>
    </submittedName>
</protein>
<dbReference type="SMART" id="SM00382">
    <property type="entry name" value="AAA"/>
    <property type="match status" value="1"/>
</dbReference>
<dbReference type="EMBL" id="JAPIVE010000001">
    <property type="protein sequence ID" value="MCX2522761.1"/>
    <property type="molecule type" value="Genomic_DNA"/>
</dbReference>
<dbReference type="Pfam" id="PF00664">
    <property type="entry name" value="ABC_membrane"/>
    <property type="match status" value="1"/>
</dbReference>
<gene>
    <name evidence="10" type="ORF">OQ287_00715</name>
</gene>
<dbReference type="InterPro" id="IPR003593">
    <property type="entry name" value="AAA+_ATPase"/>
</dbReference>
<feature type="domain" description="ABC transporter" evidence="8">
    <location>
        <begin position="361"/>
        <end position="600"/>
    </location>
</feature>
<keyword evidence="4 10" id="KW-0067">ATP-binding</keyword>
<dbReference type="PROSITE" id="PS50929">
    <property type="entry name" value="ABC_TM1F"/>
    <property type="match status" value="1"/>
</dbReference>